<proteinExistence type="predicted"/>
<evidence type="ECO:0000256" key="3">
    <source>
        <dbReference type="ARBA" id="ARBA00023180"/>
    </source>
</evidence>
<sequence>MQINLTKRHFPGVDWRNIHLNDKSCRATITPNTMNLRTPLNGCGTIYREHNNKIAFWNEVSNDGRGHGPGNGSTITRGNNLVIPFYCEYGRQKIVSTSFSAAKKIVYASEGSYGNFTFTMDLYQTSRYSTPYSPSAYPVVVYPNQPLWVQYEVKNTNADLVVFAENCRATPSNDPNASPQHVFLQRGCINDPTMVYSYDPSSRVQRFSVRSFRFVYSNSFYVYLHCELIVCHRNTTNSRCAQGCINGSRVRRETADGSNAHDLSAGPFRKTNEKTETAKRAEEGSSKASLALIGGLSAVGGLFLLVTILLSVKMLRNRRVPANVTRPPVTTADVTVNFYEQQGVEQDEKVKSNA</sequence>
<keyword evidence="2" id="KW-1015">Disulfide bond</keyword>
<dbReference type="InterPro" id="IPR001507">
    <property type="entry name" value="ZP_dom"/>
</dbReference>
<reference evidence="8" key="1">
    <citation type="submission" date="2025-08" db="UniProtKB">
        <authorList>
            <consortium name="RefSeq"/>
        </authorList>
    </citation>
    <scope>IDENTIFICATION</scope>
    <source>
        <tissue evidence="8">Tentacle</tissue>
    </source>
</reference>
<dbReference type="Gene3D" id="2.60.40.3210">
    <property type="entry name" value="Zona pellucida, ZP-N domain"/>
    <property type="match status" value="1"/>
</dbReference>
<keyword evidence="5" id="KW-0812">Transmembrane</keyword>
<dbReference type="RefSeq" id="XP_031549144.1">
    <property type="nucleotide sequence ID" value="XM_031693284.1"/>
</dbReference>
<keyword evidence="1" id="KW-0732">Signal</keyword>
<keyword evidence="7" id="KW-1185">Reference proteome</keyword>
<keyword evidence="5" id="KW-0472">Membrane</keyword>
<dbReference type="InterPro" id="IPR048290">
    <property type="entry name" value="ZP_chr"/>
</dbReference>
<feature type="domain" description="ZP" evidence="6">
    <location>
        <begin position="1"/>
        <end position="247"/>
    </location>
</feature>
<dbReference type="SMART" id="SM00241">
    <property type="entry name" value="ZP"/>
    <property type="match status" value="1"/>
</dbReference>
<feature type="compositionally biased region" description="Basic and acidic residues" evidence="4">
    <location>
        <begin position="270"/>
        <end position="282"/>
    </location>
</feature>
<dbReference type="InParanoid" id="A0A6P8GY02"/>
<dbReference type="Pfam" id="PF00100">
    <property type="entry name" value="Zona_pellucida"/>
    <property type="match status" value="1"/>
</dbReference>
<dbReference type="Proteomes" id="UP000515163">
    <property type="component" value="Unplaced"/>
</dbReference>
<keyword evidence="5" id="KW-1133">Transmembrane helix</keyword>
<dbReference type="AlphaFoldDB" id="A0A6P8GY02"/>
<gene>
    <name evidence="8" type="primary">LOC116286712</name>
</gene>
<dbReference type="Gene3D" id="2.60.40.4100">
    <property type="entry name" value="Zona pellucida, ZP-C domain"/>
    <property type="match status" value="1"/>
</dbReference>
<dbReference type="InterPro" id="IPR055355">
    <property type="entry name" value="ZP-C"/>
</dbReference>
<dbReference type="InterPro" id="IPR055356">
    <property type="entry name" value="ZP-N"/>
</dbReference>
<evidence type="ECO:0000313" key="8">
    <source>
        <dbReference type="RefSeq" id="XP_031549144.1"/>
    </source>
</evidence>
<dbReference type="GeneID" id="116286712"/>
<evidence type="ECO:0000256" key="2">
    <source>
        <dbReference type="ARBA" id="ARBA00023157"/>
    </source>
</evidence>
<dbReference type="PANTHER" id="PTHR14002">
    <property type="entry name" value="ENDOGLIN/TGF-BETA RECEPTOR TYPE III"/>
    <property type="match status" value="1"/>
</dbReference>
<evidence type="ECO:0000259" key="6">
    <source>
        <dbReference type="PROSITE" id="PS51034"/>
    </source>
</evidence>
<dbReference type="InterPro" id="IPR042235">
    <property type="entry name" value="ZP-C_dom"/>
</dbReference>
<evidence type="ECO:0000256" key="4">
    <source>
        <dbReference type="SAM" id="MobiDB-lite"/>
    </source>
</evidence>
<name>A0A6P8GY02_ACTTE</name>
<evidence type="ECO:0000256" key="1">
    <source>
        <dbReference type="ARBA" id="ARBA00022729"/>
    </source>
</evidence>
<accession>A0A6P8GY02</accession>
<protein>
    <submittedName>
        <fullName evidence="8">ZP domain-containing protein-like</fullName>
    </submittedName>
</protein>
<evidence type="ECO:0000313" key="7">
    <source>
        <dbReference type="Proteomes" id="UP000515163"/>
    </source>
</evidence>
<dbReference type="KEGG" id="aten:116286712"/>
<dbReference type="Pfam" id="PF23344">
    <property type="entry name" value="ZP-N"/>
    <property type="match status" value="1"/>
</dbReference>
<feature type="region of interest" description="Disordered" evidence="4">
    <location>
        <begin position="255"/>
        <end position="282"/>
    </location>
</feature>
<dbReference type="PANTHER" id="PTHR14002:SF43">
    <property type="entry name" value="DELTA-LIKE PROTEIN"/>
    <property type="match status" value="1"/>
</dbReference>
<evidence type="ECO:0000256" key="5">
    <source>
        <dbReference type="SAM" id="Phobius"/>
    </source>
</evidence>
<dbReference type="OrthoDB" id="2015116at2759"/>
<feature type="transmembrane region" description="Helical" evidence="5">
    <location>
        <begin position="290"/>
        <end position="312"/>
    </location>
</feature>
<keyword evidence="3" id="KW-0325">Glycoprotein</keyword>
<dbReference type="PROSITE" id="PS51034">
    <property type="entry name" value="ZP_2"/>
    <property type="match status" value="1"/>
</dbReference>
<dbReference type="FunCoup" id="A0A6P8GY02">
    <property type="interactions" value="44"/>
</dbReference>
<organism evidence="7 8">
    <name type="scientific">Actinia tenebrosa</name>
    <name type="common">Australian red waratah sea anemone</name>
    <dbReference type="NCBI Taxonomy" id="6105"/>
    <lineage>
        <taxon>Eukaryota</taxon>
        <taxon>Metazoa</taxon>
        <taxon>Cnidaria</taxon>
        <taxon>Anthozoa</taxon>
        <taxon>Hexacorallia</taxon>
        <taxon>Actiniaria</taxon>
        <taxon>Actiniidae</taxon>
        <taxon>Actinia</taxon>
    </lineage>
</organism>
<dbReference type="PRINTS" id="PR00023">
    <property type="entry name" value="ZPELLUCIDA"/>
</dbReference>